<dbReference type="Ensembl" id="ENSORLT00015004471.1">
    <property type="protein sequence ID" value="ENSORLP00015025820.1"/>
    <property type="gene ID" value="ENSORLG00015007120.1"/>
</dbReference>
<reference evidence="1" key="3">
    <citation type="submission" date="2025-08" db="UniProtKB">
        <authorList>
            <consortium name="Ensembl"/>
        </authorList>
    </citation>
    <scope>IDENTIFICATION</scope>
    <source>
        <strain evidence="1">HSOK</strain>
    </source>
</reference>
<reference key="1">
    <citation type="journal article" date="2007" name="Nature">
        <title>The medaka draft genome and insights into vertebrate genome evolution.</title>
        <authorList>
            <person name="Kasahara M."/>
            <person name="Naruse K."/>
            <person name="Sasaki S."/>
            <person name="Nakatani Y."/>
            <person name="Qu W."/>
            <person name="Ahsan B."/>
            <person name="Yamada T."/>
            <person name="Nagayasu Y."/>
            <person name="Doi K."/>
            <person name="Kasai Y."/>
            <person name="Jindo T."/>
            <person name="Kobayashi D."/>
            <person name="Shimada A."/>
            <person name="Toyoda A."/>
            <person name="Kuroki Y."/>
            <person name="Fujiyama A."/>
            <person name="Sasaki T."/>
            <person name="Shimizu A."/>
            <person name="Asakawa S."/>
            <person name="Shimizu N."/>
            <person name="Hashimoto S."/>
            <person name="Yang J."/>
            <person name="Lee Y."/>
            <person name="Matsushima K."/>
            <person name="Sugano S."/>
            <person name="Sakaizumi M."/>
            <person name="Narita T."/>
            <person name="Ohishi K."/>
            <person name="Haga S."/>
            <person name="Ohta F."/>
            <person name="Nomoto H."/>
            <person name="Nogata K."/>
            <person name="Morishita T."/>
            <person name="Endo T."/>
            <person name="Shin-I T."/>
            <person name="Takeda H."/>
            <person name="Morishita S."/>
            <person name="Kohara Y."/>
        </authorList>
    </citation>
    <scope>NUCLEOTIDE SEQUENCE [LARGE SCALE GENOMIC DNA]</scope>
    <source>
        <strain>Hd-rR</strain>
    </source>
</reference>
<dbReference type="Proteomes" id="UP000265200">
    <property type="component" value="Chromosome 1"/>
</dbReference>
<organism evidence="1 2">
    <name type="scientific">Oryzias latipes</name>
    <name type="common">Japanese rice fish</name>
    <name type="synonym">Japanese killifish</name>
    <dbReference type="NCBI Taxonomy" id="8090"/>
    <lineage>
        <taxon>Eukaryota</taxon>
        <taxon>Metazoa</taxon>
        <taxon>Chordata</taxon>
        <taxon>Craniata</taxon>
        <taxon>Vertebrata</taxon>
        <taxon>Euteleostomi</taxon>
        <taxon>Actinopterygii</taxon>
        <taxon>Neopterygii</taxon>
        <taxon>Teleostei</taxon>
        <taxon>Neoteleostei</taxon>
        <taxon>Acanthomorphata</taxon>
        <taxon>Ovalentaria</taxon>
        <taxon>Atherinomorphae</taxon>
        <taxon>Beloniformes</taxon>
        <taxon>Adrianichthyidae</taxon>
        <taxon>Oryziinae</taxon>
        <taxon>Oryzias</taxon>
    </lineage>
</organism>
<reference evidence="1" key="4">
    <citation type="submission" date="2025-09" db="UniProtKB">
        <authorList>
            <consortium name="Ensembl"/>
        </authorList>
    </citation>
    <scope>IDENTIFICATION</scope>
    <source>
        <strain evidence="1">HSOK</strain>
    </source>
</reference>
<proteinExistence type="predicted"/>
<evidence type="ECO:0000313" key="1">
    <source>
        <dbReference type="Ensembl" id="ENSORLP00015025820.1"/>
    </source>
</evidence>
<sequence>MHHNVIQVDVTPGIPTKMVTLIFFKAAICTAQAKRHSGEAKNSYVSAGGCGTRSPDLLGAQHERFCLPTFLFIWQFCCSTLVYSSCFVVSLCCTMSVEGREVDDQSKSNPFLKER</sequence>
<protein>
    <submittedName>
        <fullName evidence="1">Uncharacterized protein</fullName>
    </submittedName>
</protein>
<name>A0A3P9J0I6_ORYLA</name>
<dbReference type="AlphaFoldDB" id="A0A3P9J0I6"/>
<accession>A0A3P9J0I6</accession>
<reference evidence="1 2" key="2">
    <citation type="submission" date="2017-04" db="EMBL/GenBank/DDBJ databases">
        <title>CpG methylation of centromeres and impact of large insertions on vertebrate speciation.</title>
        <authorList>
            <person name="Ichikawa K."/>
            <person name="Yoshimura J."/>
            <person name="Morishita S."/>
        </authorList>
    </citation>
    <scope>NUCLEOTIDE SEQUENCE</scope>
    <source>
        <strain evidence="1 2">HSOK</strain>
    </source>
</reference>
<evidence type="ECO:0000313" key="2">
    <source>
        <dbReference type="Proteomes" id="UP000265200"/>
    </source>
</evidence>